<protein>
    <submittedName>
        <fullName evidence="12">Ceramide synthase 1-like</fullName>
    </submittedName>
</protein>
<dbReference type="GO" id="GO:0046513">
    <property type="term" value="P:ceramide biosynthetic process"/>
    <property type="evidence" value="ECO:0007669"/>
    <property type="project" value="InterPro"/>
</dbReference>
<dbReference type="PROSITE" id="PS50922">
    <property type="entry name" value="TLC"/>
    <property type="match status" value="1"/>
</dbReference>
<keyword evidence="11" id="KW-1185">Reference proteome</keyword>
<feature type="transmembrane region" description="Helical" evidence="9">
    <location>
        <begin position="157"/>
        <end position="176"/>
    </location>
</feature>
<dbReference type="SMART" id="SM00724">
    <property type="entry name" value="TLC"/>
    <property type="match status" value="1"/>
</dbReference>
<dbReference type="InterPro" id="IPR006634">
    <property type="entry name" value="TLC-dom"/>
</dbReference>
<comment type="pathway">
    <text evidence="2">Lipid metabolism; sphingolipid metabolism.</text>
</comment>
<evidence type="ECO:0000256" key="1">
    <source>
        <dbReference type="ARBA" id="ARBA00004141"/>
    </source>
</evidence>
<dbReference type="AlphaFoldDB" id="A0A6P6XQU2"/>
<feature type="transmembrane region" description="Helical" evidence="9">
    <location>
        <begin position="261"/>
        <end position="288"/>
    </location>
</feature>
<keyword evidence="6 7" id="KW-0472">Membrane</keyword>
<dbReference type="RefSeq" id="XP_027195216.1">
    <property type="nucleotide sequence ID" value="XM_027339415.1"/>
</dbReference>
<evidence type="ECO:0000256" key="9">
    <source>
        <dbReference type="SAM" id="Phobius"/>
    </source>
</evidence>
<keyword evidence="5 9" id="KW-1133">Transmembrane helix</keyword>
<dbReference type="GO" id="GO:0050291">
    <property type="term" value="F:sphingosine N-acyltransferase activity"/>
    <property type="evidence" value="ECO:0007669"/>
    <property type="project" value="InterPro"/>
</dbReference>
<dbReference type="InParanoid" id="A0A6P6XQU2"/>
<feature type="transmembrane region" description="Helical" evidence="9">
    <location>
        <begin position="86"/>
        <end position="103"/>
    </location>
</feature>
<dbReference type="GO" id="GO:0016020">
    <property type="term" value="C:membrane"/>
    <property type="evidence" value="ECO:0007669"/>
    <property type="project" value="UniProtKB-SubCell"/>
</dbReference>
<dbReference type="PANTHER" id="PTHR12560">
    <property type="entry name" value="LONGEVITY ASSURANCE FACTOR 1 LAG1"/>
    <property type="match status" value="1"/>
</dbReference>
<feature type="transmembrane region" description="Helical" evidence="9">
    <location>
        <begin position="131"/>
        <end position="150"/>
    </location>
</feature>
<evidence type="ECO:0000256" key="8">
    <source>
        <dbReference type="SAM" id="MobiDB-lite"/>
    </source>
</evidence>
<comment type="pathway">
    <text evidence="3">Sphingolipid metabolism.</text>
</comment>
<dbReference type="Proteomes" id="UP000515146">
    <property type="component" value="Unplaced"/>
</dbReference>
<keyword evidence="4 7" id="KW-0812">Transmembrane</keyword>
<organism evidence="11 12">
    <name type="scientific">Dermatophagoides pteronyssinus</name>
    <name type="common">European house dust mite</name>
    <dbReference type="NCBI Taxonomy" id="6956"/>
    <lineage>
        <taxon>Eukaryota</taxon>
        <taxon>Metazoa</taxon>
        <taxon>Ecdysozoa</taxon>
        <taxon>Arthropoda</taxon>
        <taxon>Chelicerata</taxon>
        <taxon>Arachnida</taxon>
        <taxon>Acari</taxon>
        <taxon>Acariformes</taxon>
        <taxon>Sarcoptiformes</taxon>
        <taxon>Astigmata</taxon>
        <taxon>Psoroptidia</taxon>
        <taxon>Analgoidea</taxon>
        <taxon>Pyroglyphidae</taxon>
        <taxon>Dermatophagoidinae</taxon>
        <taxon>Dermatophagoides</taxon>
    </lineage>
</organism>
<gene>
    <name evidence="12" type="primary">LOC113789827</name>
</gene>
<sequence>NLFNQSLRLTIDKYPPNFIQYNDFDNGLKLLFKYNDNYQQQMALIIVFAIIMTIIRKPLWTNFIRNILIKNGYVSARKERKFIESGWAFSFYSLTTIIAFYIIRNNDFLNDPSRIFADFQIEQPIPSTIKYLYWMEIGFYIHSIYAVYFINSWKYDSLVMIIHHAVTLFLLLFSYWARVYNVGVVVIYFHDICDVILEGSKCLVCLKFSLIKYLESKIRIINLIWFIVAWFYYRIYLFPMIALMESIKFINTTLTNDLLTFVYGLFIFLWIIYCMDIFWAVLIINLIINSVWRKNRIIDDPRDSDGEDDDDEMVDNNSNKNKKD</sequence>
<feature type="non-terminal residue" evidence="12">
    <location>
        <position position="1"/>
    </location>
</feature>
<dbReference type="OMA" id="HVLNLKI"/>
<feature type="domain" description="TLC" evidence="10">
    <location>
        <begin position="80"/>
        <end position="292"/>
    </location>
</feature>
<dbReference type="OrthoDB" id="6500709at2759"/>
<comment type="subcellular location">
    <subcellularLocation>
        <location evidence="1">Membrane</location>
        <topology evidence="1">Multi-pass membrane protein</topology>
    </subcellularLocation>
</comment>
<dbReference type="PIRSF" id="PIRSF005225">
    <property type="entry name" value="LAG1_LAC1"/>
    <property type="match status" value="1"/>
</dbReference>
<feature type="region of interest" description="Disordered" evidence="8">
    <location>
        <begin position="300"/>
        <end position="324"/>
    </location>
</feature>
<evidence type="ECO:0000256" key="3">
    <source>
        <dbReference type="ARBA" id="ARBA00004991"/>
    </source>
</evidence>
<feature type="transmembrane region" description="Helical" evidence="9">
    <location>
        <begin position="38"/>
        <end position="55"/>
    </location>
</feature>
<name>A0A6P6XQU2_DERPT</name>
<evidence type="ECO:0000259" key="10">
    <source>
        <dbReference type="PROSITE" id="PS50922"/>
    </source>
</evidence>
<dbReference type="PANTHER" id="PTHR12560:SF58">
    <property type="entry name" value="CERAMIDE SYNTHASE 1"/>
    <property type="match status" value="1"/>
</dbReference>
<proteinExistence type="predicted"/>
<dbReference type="KEGG" id="dpte:113789827"/>
<evidence type="ECO:0000313" key="11">
    <source>
        <dbReference type="Proteomes" id="UP000515146"/>
    </source>
</evidence>
<dbReference type="InterPro" id="IPR016439">
    <property type="entry name" value="Lag1/Lac1-like"/>
</dbReference>
<feature type="compositionally biased region" description="Acidic residues" evidence="8">
    <location>
        <begin position="305"/>
        <end position="314"/>
    </location>
</feature>
<accession>A0A6P6XQU2</accession>
<evidence type="ECO:0000256" key="7">
    <source>
        <dbReference type="PROSITE-ProRule" id="PRU00205"/>
    </source>
</evidence>
<evidence type="ECO:0000256" key="6">
    <source>
        <dbReference type="ARBA" id="ARBA00023136"/>
    </source>
</evidence>
<evidence type="ECO:0000313" key="12">
    <source>
        <dbReference type="RefSeq" id="XP_027195216.1"/>
    </source>
</evidence>
<evidence type="ECO:0000256" key="2">
    <source>
        <dbReference type="ARBA" id="ARBA00004760"/>
    </source>
</evidence>
<dbReference type="Pfam" id="PF03798">
    <property type="entry name" value="TRAM_LAG1_CLN8"/>
    <property type="match status" value="1"/>
</dbReference>
<dbReference type="UniPathway" id="UPA00222"/>
<reference evidence="12" key="1">
    <citation type="submission" date="2025-08" db="UniProtKB">
        <authorList>
            <consortium name="RefSeq"/>
        </authorList>
    </citation>
    <scope>IDENTIFICATION</scope>
    <source>
        <strain evidence="12">Airmid</strain>
    </source>
</reference>
<evidence type="ECO:0000256" key="4">
    <source>
        <dbReference type="ARBA" id="ARBA00022692"/>
    </source>
</evidence>
<evidence type="ECO:0000256" key="5">
    <source>
        <dbReference type="ARBA" id="ARBA00022989"/>
    </source>
</evidence>
<feature type="transmembrane region" description="Helical" evidence="9">
    <location>
        <begin position="220"/>
        <end position="241"/>
    </location>
</feature>